<name>A0A6J5T7F2_9CAUD</name>
<dbReference type="Pfam" id="PF11053">
    <property type="entry name" value="DNA_Packaging"/>
    <property type="match status" value="1"/>
</dbReference>
<sequence>MKIHETLSDALGIEHEVLPAVVVQQVQEVIVPTEGQIDQEEDYRLARKTFRQLINKGNDAIEGISDLAKESESPRAYEVMATLMKTVADTTKDLFELQKKNKDLQKDDKKRPQDEERLNIERAVFVGSTADLLKQIKLEKKE</sequence>
<reference evidence="4" key="1">
    <citation type="submission" date="2020-05" db="EMBL/GenBank/DDBJ databases">
        <authorList>
            <person name="Chiriac C."/>
            <person name="Salcher M."/>
            <person name="Ghai R."/>
            <person name="Kavagutti S V."/>
        </authorList>
    </citation>
    <scope>NUCLEOTIDE SEQUENCE</scope>
</reference>
<evidence type="ECO:0000313" key="3">
    <source>
        <dbReference type="EMBL" id="CAB4211245.1"/>
    </source>
</evidence>
<proteinExistence type="predicted"/>
<dbReference type="EMBL" id="LR797021">
    <property type="protein sequence ID" value="CAB4181454.1"/>
    <property type="molecule type" value="Genomic_DNA"/>
</dbReference>
<dbReference type="Gene3D" id="1.10.287.1060">
    <property type="entry name" value="ESAT-6-like"/>
    <property type="match status" value="1"/>
</dbReference>
<gene>
    <name evidence="2" type="ORF">UFOVP1065_32</name>
    <name evidence="3" type="ORF">UFOVP1418_226</name>
    <name evidence="5" type="ORF">UFOVP1524_157</name>
    <name evidence="4" type="ORF">UFOVP1651_157</name>
    <name evidence="1" type="ORF">UFOVP908_135</name>
</gene>
<evidence type="ECO:0000313" key="4">
    <source>
        <dbReference type="EMBL" id="CAB4222784.1"/>
    </source>
</evidence>
<evidence type="ECO:0000313" key="2">
    <source>
        <dbReference type="EMBL" id="CAB4181454.1"/>
    </source>
</evidence>
<dbReference type="EMBL" id="LR797369">
    <property type="protein sequence ID" value="CAB4211245.1"/>
    <property type="molecule type" value="Genomic_DNA"/>
</dbReference>
<dbReference type="InterPro" id="IPR020342">
    <property type="entry name" value="Phage_T4_Gp16_DNA-pack"/>
</dbReference>
<evidence type="ECO:0000313" key="5">
    <source>
        <dbReference type="EMBL" id="CAB5227779.1"/>
    </source>
</evidence>
<organism evidence="4">
    <name type="scientific">uncultured Caudovirales phage</name>
    <dbReference type="NCBI Taxonomy" id="2100421"/>
    <lineage>
        <taxon>Viruses</taxon>
        <taxon>Duplodnaviria</taxon>
        <taxon>Heunggongvirae</taxon>
        <taxon>Uroviricota</taxon>
        <taxon>Caudoviricetes</taxon>
        <taxon>Peduoviridae</taxon>
        <taxon>Maltschvirus</taxon>
        <taxon>Maltschvirus maltsch</taxon>
    </lineage>
</organism>
<dbReference type="EMBL" id="LR797518">
    <property type="protein sequence ID" value="CAB4222784.1"/>
    <property type="molecule type" value="Genomic_DNA"/>
</dbReference>
<protein>
    <submittedName>
        <fullName evidence="4">Small terminase protein</fullName>
    </submittedName>
</protein>
<dbReference type="EMBL" id="LR798378">
    <property type="protein sequence ID" value="CAB5227779.1"/>
    <property type="molecule type" value="Genomic_DNA"/>
</dbReference>
<evidence type="ECO:0000313" key="1">
    <source>
        <dbReference type="EMBL" id="CAB4170754.1"/>
    </source>
</evidence>
<dbReference type="EMBL" id="LR796860">
    <property type="protein sequence ID" value="CAB4170754.1"/>
    <property type="molecule type" value="Genomic_DNA"/>
</dbReference>
<accession>A0A6J5T7F2</accession>